<reference evidence="4" key="2">
    <citation type="journal article" date="2022" name="BMC Genomics">
        <title>Comparative genome analysis of mycobacteria focusing on tRNA and non-coding RNA.</title>
        <authorList>
            <person name="Behra P.R.K."/>
            <person name="Pettersson B.M.F."/>
            <person name="Ramesh M."/>
            <person name="Das S."/>
            <person name="Dasgupta S."/>
            <person name="Kirsebom L.A."/>
        </authorList>
    </citation>
    <scope>NUCLEOTIDE SEQUENCE</scope>
    <source>
        <strain evidence="4">DSM 44242</strain>
    </source>
</reference>
<dbReference type="AlphaFoldDB" id="A0AAW5T633"/>
<evidence type="ECO:0000259" key="3">
    <source>
        <dbReference type="Pfam" id="PF20239"/>
    </source>
</evidence>
<dbReference type="InterPro" id="IPR013324">
    <property type="entry name" value="RNA_pol_sigma_r3/r4-like"/>
</dbReference>
<accession>A0AAW5T633</accession>
<dbReference type="Pfam" id="PF04542">
    <property type="entry name" value="Sigma70_r2"/>
    <property type="match status" value="1"/>
</dbReference>
<evidence type="ECO:0000259" key="2">
    <source>
        <dbReference type="Pfam" id="PF04542"/>
    </source>
</evidence>
<dbReference type="EMBL" id="JACKVC010000017">
    <property type="protein sequence ID" value="MCV7390272.1"/>
    <property type="molecule type" value="Genomic_DNA"/>
</dbReference>
<dbReference type="InterPro" id="IPR046531">
    <property type="entry name" value="DUF6596"/>
</dbReference>
<dbReference type="InterPro" id="IPR011990">
    <property type="entry name" value="TPR-like_helical_dom_sf"/>
</dbReference>
<dbReference type="SUPFAM" id="SSF48452">
    <property type="entry name" value="TPR-like"/>
    <property type="match status" value="1"/>
</dbReference>
<sequence length="429" mass="46812">MPCRGVGFDRDQACRGDLRPGPGLVHALNTPVEERLTHVVGQSYGRLLALLAAQCRDIAAAEDALADAFERALQRWPGNGVPANPEGWLLTVARNRLRDMWKSPSHRLTGPWAEGDDIADEGLEPAAIPDRRLELMLVCAHPAIAADIRTPLMLQAVLGVDAAAIAAAFAVAPATMAQRLVRAKKRIRDTGIPFTLPERSDLAARLPEVLEAVYGAYSIDWLSIPQRQAIESLSSEALHLAMVLVELLPDEPEVLGLAALICLCEARRPARFDRNGNFIALDDQDRGRWNAELRAHGERLLARAHGFGRPGRFQYEAAIQSAHCAVDVDRGALRKLYRALMRVAPSLGAAVALAALEGELDGADAGLRALDAIRDRTVERFQPAWVTRGHLLAEAGRVDEAAAAYRRAIDLTTDDAVRAYLIDRMRPLH</sequence>
<feature type="domain" description="DUF6596" evidence="3">
    <location>
        <begin position="205"/>
        <end position="305"/>
    </location>
</feature>
<dbReference type="GO" id="GO:0006352">
    <property type="term" value="P:DNA-templated transcription initiation"/>
    <property type="evidence" value="ECO:0007669"/>
    <property type="project" value="InterPro"/>
</dbReference>
<comment type="caution">
    <text evidence="4">The sequence shown here is derived from an EMBL/GenBank/DDBJ whole genome shotgun (WGS) entry which is preliminary data.</text>
</comment>
<name>A0AAW5T633_9MYCO</name>
<dbReference type="InterPro" id="IPR007627">
    <property type="entry name" value="RNA_pol_sigma70_r2"/>
</dbReference>
<dbReference type="InterPro" id="IPR019734">
    <property type="entry name" value="TPR_rpt"/>
</dbReference>
<dbReference type="InterPro" id="IPR013325">
    <property type="entry name" value="RNA_pol_sigma_r2"/>
</dbReference>
<dbReference type="SUPFAM" id="SSF88659">
    <property type="entry name" value="Sigma3 and sigma4 domains of RNA polymerase sigma factors"/>
    <property type="match status" value="1"/>
</dbReference>
<dbReference type="Gene3D" id="1.10.1740.10">
    <property type="match status" value="1"/>
</dbReference>
<keyword evidence="1" id="KW-0802">TPR repeat</keyword>
<gene>
    <name evidence="4" type="ORF">H5P34_19610</name>
</gene>
<dbReference type="PANTHER" id="PTHR47756:SF2">
    <property type="entry name" value="BLL6612 PROTEIN"/>
    <property type="match status" value="1"/>
</dbReference>
<feature type="repeat" description="TPR" evidence="1">
    <location>
        <begin position="382"/>
        <end position="415"/>
    </location>
</feature>
<evidence type="ECO:0000313" key="4">
    <source>
        <dbReference type="EMBL" id="MCV7390272.1"/>
    </source>
</evidence>
<reference evidence="4" key="1">
    <citation type="submission" date="2020-07" db="EMBL/GenBank/DDBJ databases">
        <authorList>
            <person name="Pettersson B.M.F."/>
            <person name="Behra P.R.K."/>
            <person name="Ramesh M."/>
            <person name="Das S."/>
            <person name="Dasgupta S."/>
            <person name="Kirsebom L.A."/>
        </authorList>
    </citation>
    <scope>NUCLEOTIDE SEQUENCE</scope>
    <source>
        <strain evidence="4">DSM 44242</strain>
    </source>
</reference>
<dbReference type="Proteomes" id="UP001141659">
    <property type="component" value="Unassembled WGS sequence"/>
</dbReference>
<dbReference type="GO" id="GO:0003700">
    <property type="term" value="F:DNA-binding transcription factor activity"/>
    <property type="evidence" value="ECO:0007669"/>
    <property type="project" value="InterPro"/>
</dbReference>
<dbReference type="Gene3D" id="1.25.40.10">
    <property type="entry name" value="Tetratricopeptide repeat domain"/>
    <property type="match status" value="1"/>
</dbReference>
<dbReference type="SUPFAM" id="SSF88946">
    <property type="entry name" value="Sigma2 domain of RNA polymerase sigma factors"/>
    <property type="match status" value="1"/>
</dbReference>
<feature type="domain" description="RNA polymerase sigma-70 region 2" evidence="2">
    <location>
        <begin position="43"/>
        <end position="103"/>
    </location>
</feature>
<dbReference type="PROSITE" id="PS50005">
    <property type="entry name" value="TPR"/>
    <property type="match status" value="1"/>
</dbReference>
<evidence type="ECO:0000256" key="1">
    <source>
        <dbReference type="PROSITE-ProRule" id="PRU00339"/>
    </source>
</evidence>
<proteinExistence type="predicted"/>
<organism evidence="4 5">
    <name type="scientific">Mycolicibacterium porcinum</name>
    <dbReference type="NCBI Taxonomy" id="39693"/>
    <lineage>
        <taxon>Bacteria</taxon>
        <taxon>Bacillati</taxon>
        <taxon>Actinomycetota</taxon>
        <taxon>Actinomycetes</taxon>
        <taxon>Mycobacteriales</taxon>
        <taxon>Mycobacteriaceae</taxon>
        <taxon>Mycolicibacterium</taxon>
    </lineage>
</organism>
<protein>
    <submittedName>
        <fullName evidence="4">RNA polymerase subunit sigma-70</fullName>
    </submittedName>
</protein>
<dbReference type="PANTHER" id="PTHR47756">
    <property type="entry name" value="BLL6612 PROTEIN-RELATED"/>
    <property type="match status" value="1"/>
</dbReference>
<evidence type="ECO:0000313" key="5">
    <source>
        <dbReference type="Proteomes" id="UP001141659"/>
    </source>
</evidence>
<dbReference type="Pfam" id="PF20239">
    <property type="entry name" value="DUF6596"/>
    <property type="match status" value="1"/>
</dbReference>